<name>A0AAF5DGR8_STRER</name>
<protein>
    <recommendedName>
        <fullName evidence="3">Nudix hydrolase domain-containing protein</fullName>
    </recommendedName>
</protein>
<feature type="domain" description="Nudix hydrolase" evidence="3">
    <location>
        <begin position="20"/>
        <end position="147"/>
    </location>
</feature>
<sequence length="155" mass="17792">TIPPHQPTNNSERMRDKYGYRLRAAGIVTLPTNNPANPNILLVSSIKNPSNFVLPGGGIEKEEDAKEAALREVKEEAGVICEILWSIGEFKDDVKLQRTFLYMLKPIKILEEWDDRCRGRTRSWIPLNEALDKIKPRQRIMIKAYIDHVMHSPSK</sequence>
<proteinExistence type="predicted"/>
<evidence type="ECO:0000256" key="2">
    <source>
        <dbReference type="ARBA" id="ARBA00022801"/>
    </source>
</evidence>
<dbReference type="SUPFAM" id="SSF55811">
    <property type="entry name" value="Nudix"/>
    <property type="match status" value="1"/>
</dbReference>
<dbReference type="WBParaSite" id="TCONS_00011500.p1">
    <property type="protein sequence ID" value="TCONS_00011500.p1"/>
    <property type="gene ID" value="XLOC_005972"/>
</dbReference>
<evidence type="ECO:0000313" key="4">
    <source>
        <dbReference type="Proteomes" id="UP000035681"/>
    </source>
</evidence>
<dbReference type="PANTHER" id="PTHR12629">
    <property type="entry name" value="DIPHOSPHOINOSITOL POLYPHOSPHATE PHOSPHOHYDROLASE"/>
    <property type="match status" value="1"/>
</dbReference>
<dbReference type="PROSITE" id="PS00893">
    <property type="entry name" value="NUDIX_BOX"/>
    <property type="match status" value="1"/>
</dbReference>
<dbReference type="InterPro" id="IPR015797">
    <property type="entry name" value="NUDIX_hydrolase-like_dom_sf"/>
</dbReference>
<dbReference type="Proteomes" id="UP000035681">
    <property type="component" value="Unplaced"/>
</dbReference>
<dbReference type="PANTHER" id="PTHR12629:SF0">
    <property type="entry name" value="DIPHOSPHOINOSITOL-POLYPHOSPHATE DIPHOSPHATASE"/>
    <property type="match status" value="1"/>
</dbReference>
<dbReference type="Pfam" id="PF00293">
    <property type="entry name" value="NUDIX"/>
    <property type="match status" value="1"/>
</dbReference>
<dbReference type="PROSITE" id="PS51462">
    <property type="entry name" value="NUDIX"/>
    <property type="match status" value="1"/>
</dbReference>
<dbReference type="AlphaFoldDB" id="A0AAF5DGR8"/>
<dbReference type="GO" id="GO:1901909">
    <property type="term" value="P:diadenosine hexaphosphate catabolic process"/>
    <property type="evidence" value="ECO:0007669"/>
    <property type="project" value="TreeGrafter"/>
</dbReference>
<accession>A0AAF5DGR8</accession>
<dbReference type="InterPro" id="IPR020084">
    <property type="entry name" value="NUDIX_hydrolase_CS"/>
</dbReference>
<dbReference type="GO" id="GO:0046872">
    <property type="term" value="F:metal ion binding"/>
    <property type="evidence" value="ECO:0007669"/>
    <property type="project" value="UniProtKB-KW"/>
</dbReference>
<evidence type="ECO:0000259" key="3">
    <source>
        <dbReference type="PROSITE" id="PS51462"/>
    </source>
</evidence>
<keyword evidence="2" id="KW-0378">Hydrolase</keyword>
<dbReference type="GO" id="GO:0000298">
    <property type="term" value="F:endopolyphosphatase activity"/>
    <property type="evidence" value="ECO:0007669"/>
    <property type="project" value="TreeGrafter"/>
</dbReference>
<evidence type="ECO:0000313" key="5">
    <source>
        <dbReference type="WBParaSite" id="TCONS_00011500.p1"/>
    </source>
</evidence>
<organism evidence="4 5">
    <name type="scientific">Strongyloides stercoralis</name>
    <name type="common">Threadworm</name>
    <dbReference type="NCBI Taxonomy" id="6248"/>
    <lineage>
        <taxon>Eukaryota</taxon>
        <taxon>Metazoa</taxon>
        <taxon>Ecdysozoa</taxon>
        <taxon>Nematoda</taxon>
        <taxon>Chromadorea</taxon>
        <taxon>Rhabditida</taxon>
        <taxon>Tylenchina</taxon>
        <taxon>Panagrolaimomorpha</taxon>
        <taxon>Strongyloidoidea</taxon>
        <taxon>Strongyloididae</taxon>
        <taxon>Strongyloides</taxon>
    </lineage>
</organism>
<keyword evidence="1" id="KW-0479">Metal-binding</keyword>
<keyword evidence="4" id="KW-1185">Reference proteome</keyword>
<dbReference type="InterPro" id="IPR000086">
    <property type="entry name" value="NUDIX_hydrolase_dom"/>
</dbReference>
<dbReference type="GO" id="GO:0034431">
    <property type="term" value="F:bis(5'-adenosyl)-hexaphosphatase activity"/>
    <property type="evidence" value="ECO:0007669"/>
    <property type="project" value="TreeGrafter"/>
</dbReference>
<dbReference type="GO" id="GO:1901907">
    <property type="term" value="P:diadenosine pentaphosphate catabolic process"/>
    <property type="evidence" value="ECO:0007669"/>
    <property type="project" value="TreeGrafter"/>
</dbReference>
<dbReference type="GO" id="GO:0008486">
    <property type="term" value="F:diphosphoinositol-polyphosphate diphosphatase activity"/>
    <property type="evidence" value="ECO:0007669"/>
    <property type="project" value="TreeGrafter"/>
</dbReference>
<dbReference type="Gene3D" id="3.90.79.10">
    <property type="entry name" value="Nucleoside Triphosphate Pyrophosphohydrolase"/>
    <property type="match status" value="1"/>
</dbReference>
<reference evidence="5" key="1">
    <citation type="submission" date="2024-02" db="UniProtKB">
        <authorList>
            <consortium name="WormBaseParasite"/>
        </authorList>
    </citation>
    <scope>IDENTIFICATION</scope>
</reference>
<dbReference type="GO" id="GO:0034432">
    <property type="term" value="F:bis(5'-adenosyl)-pentaphosphatase activity"/>
    <property type="evidence" value="ECO:0007669"/>
    <property type="project" value="TreeGrafter"/>
</dbReference>
<dbReference type="GO" id="GO:1901911">
    <property type="term" value="P:adenosine 5'-(hexahydrogen pentaphosphate) catabolic process"/>
    <property type="evidence" value="ECO:0007669"/>
    <property type="project" value="TreeGrafter"/>
</dbReference>
<dbReference type="GO" id="GO:0071543">
    <property type="term" value="P:diphosphoinositol polyphosphate metabolic process"/>
    <property type="evidence" value="ECO:0007669"/>
    <property type="project" value="TreeGrafter"/>
</dbReference>
<dbReference type="GO" id="GO:0005634">
    <property type="term" value="C:nucleus"/>
    <property type="evidence" value="ECO:0007669"/>
    <property type="project" value="TreeGrafter"/>
</dbReference>
<dbReference type="GO" id="GO:0005737">
    <property type="term" value="C:cytoplasm"/>
    <property type="evidence" value="ECO:0007669"/>
    <property type="project" value="TreeGrafter"/>
</dbReference>
<evidence type="ECO:0000256" key="1">
    <source>
        <dbReference type="ARBA" id="ARBA00022723"/>
    </source>
</evidence>